<dbReference type="PROSITE" id="PS51192">
    <property type="entry name" value="HELICASE_ATP_BIND_1"/>
    <property type="match status" value="1"/>
</dbReference>
<dbReference type="PANTHER" id="PTHR10799">
    <property type="entry name" value="SNF2/RAD54 HELICASE FAMILY"/>
    <property type="match status" value="1"/>
</dbReference>
<dbReference type="RefSeq" id="WP_157693034.1">
    <property type="nucleotide sequence ID" value="NZ_LT629711.1"/>
</dbReference>
<evidence type="ECO:0000313" key="2">
    <source>
        <dbReference type="EMBL" id="SDP46621.1"/>
    </source>
</evidence>
<dbReference type="AlphaFoldDB" id="A0A1H0SYF9"/>
<dbReference type="Pfam" id="PF00176">
    <property type="entry name" value="SNF2-rel_dom"/>
    <property type="match status" value="1"/>
</dbReference>
<dbReference type="EMBL" id="LT629711">
    <property type="protein sequence ID" value="SDP46621.1"/>
    <property type="molecule type" value="Genomic_DNA"/>
</dbReference>
<dbReference type="Gene3D" id="3.40.50.10810">
    <property type="entry name" value="Tandem AAA-ATPase domain"/>
    <property type="match status" value="1"/>
</dbReference>
<gene>
    <name evidence="2" type="ORF">SAMN04489867_2553</name>
</gene>
<sequence length="837" mass="92584">MSTFAGELHPHQTVGLAFLQAERRAILADEVGLGKTVQVASLIGWLADSGDLREPAPDSATLPPQRGKHLPRLPVLWITTAGLVAQTKAELERFLPYLGIATSEAGTVGNRADRERMAAFLAAHPDGPDVLIINNDLATRRVDHLTTLRPRVVVVDEASALKGAGARYEAVKGLCDAAERVVVMTATPYENDPLELWAVMSLAGLPGLPDAESFGAMPVHAPEMDVFNPHAERRNLLTMTRNFVRWMSDQPDTVLGRVPFYTERYFKHYEELGARELARSGELSAQSRASIEKVARHRAIMDTQKTMYDTARFTGAHDRVARMGFAFLGAWEDSMRAWGRLFYDDPSRIGKLTKTWYAPDRAGFIVDENGDRVKPGDDSREKWIVLPISIPGTQGEEFKLRKDSFNSMFQGEVPWAPGFSPMVQVPVATIAAKTFPEVADPNFEIGGVKVGESPLFRQMFGFGVPKTGVTADDTAASVLRQFEPGWVKRAIDLKSGNSQQFSDAYAMALNSAIIEARQDGKDVNTKDVQEWADAKARKTARSIMILEFAANWGLGLSGEGATKADFYRQRYREISSNADALKARGTTVNEEFLRQHPEAAGLNWSFSQNETGINATLKVEDRSRKYAKDISKAPEFGWFYVGSDNVGGEFSSAVYSAQFNREGVPGSGEAWRSRQNPAQIRSATNAQLGWDSWTAVSLKVDSILEQRGLHSVNQKGAEDLKQIKAEFRDGLAAENPDWFKDYSSFDPNRLQRFLSQVAVPATKDGRLKGRSDVKRLADYLEVRQEAMKMANDNGYSLGSDKAAPLRAVLAEFGTNLAREDLGFGQTWDRILSREVDD</sequence>
<dbReference type="InterPro" id="IPR000330">
    <property type="entry name" value="SNF2_N"/>
</dbReference>
<dbReference type="InterPro" id="IPR038718">
    <property type="entry name" value="SNF2-like_sf"/>
</dbReference>
<dbReference type="STRING" id="443156.SAMN04489867_2553"/>
<evidence type="ECO:0000259" key="1">
    <source>
        <dbReference type="PROSITE" id="PS51192"/>
    </source>
</evidence>
<protein>
    <submittedName>
        <fullName evidence="2">SNF2 family N-terminal domain-containing protein</fullName>
    </submittedName>
</protein>
<dbReference type="SUPFAM" id="SSF52540">
    <property type="entry name" value="P-loop containing nucleoside triphosphate hydrolases"/>
    <property type="match status" value="1"/>
</dbReference>
<dbReference type="Proteomes" id="UP000199077">
    <property type="component" value="Chromosome I"/>
</dbReference>
<reference evidence="3" key="1">
    <citation type="submission" date="2016-10" db="EMBL/GenBank/DDBJ databases">
        <authorList>
            <person name="Varghese N."/>
            <person name="Submissions S."/>
        </authorList>
    </citation>
    <scope>NUCLEOTIDE SEQUENCE [LARGE SCALE GENOMIC DNA]</scope>
    <source>
        <strain evidence="3">DSM 22329</strain>
    </source>
</reference>
<dbReference type="GO" id="GO:0005524">
    <property type="term" value="F:ATP binding"/>
    <property type="evidence" value="ECO:0007669"/>
    <property type="project" value="InterPro"/>
</dbReference>
<proteinExistence type="predicted"/>
<feature type="domain" description="Helicase ATP-binding" evidence="1">
    <location>
        <begin position="16"/>
        <end position="206"/>
    </location>
</feature>
<organism evidence="2 3">
    <name type="scientific">Pedococcus dokdonensis</name>
    <dbReference type="NCBI Taxonomy" id="443156"/>
    <lineage>
        <taxon>Bacteria</taxon>
        <taxon>Bacillati</taxon>
        <taxon>Actinomycetota</taxon>
        <taxon>Actinomycetes</taxon>
        <taxon>Micrococcales</taxon>
        <taxon>Intrasporangiaceae</taxon>
        <taxon>Pedococcus</taxon>
    </lineage>
</organism>
<dbReference type="InterPro" id="IPR027417">
    <property type="entry name" value="P-loop_NTPase"/>
</dbReference>
<name>A0A1H0SYF9_9MICO</name>
<dbReference type="InterPro" id="IPR014001">
    <property type="entry name" value="Helicase_ATP-bd"/>
</dbReference>
<accession>A0A1H0SYF9</accession>
<keyword evidence="3" id="KW-1185">Reference proteome</keyword>
<evidence type="ECO:0000313" key="3">
    <source>
        <dbReference type="Proteomes" id="UP000199077"/>
    </source>
</evidence>
<dbReference type="OrthoDB" id="9760715at2"/>
<dbReference type="SMART" id="SM00487">
    <property type="entry name" value="DEXDc"/>
    <property type="match status" value="1"/>
</dbReference>